<keyword evidence="3" id="KW-1185">Reference proteome</keyword>
<organism evidence="2 3">
    <name type="scientific">Methanobrevibacter curvatus</name>
    <dbReference type="NCBI Taxonomy" id="49547"/>
    <lineage>
        <taxon>Archaea</taxon>
        <taxon>Methanobacteriati</taxon>
        <taxon>Methanobacteriota</taxon>
        <taxon>Methanomada group</taxon>
        <taxon>Methanobacteria</taxon>
        <taxon>Methanobacteriales</taxon>
        <taxon>Methanobacteriaceae</taxon>
        <taxon>Methanobrevibacter</taxon>
    </lineage>
</organism>
<gene>
    <name evidence="2" type="ORF">MBCUR_14080</name>
</gene>
<accession>A0A166A342</accession>
<dbReference type="STRING" id="49547.MBCUR_14080"/>
<dbReference type="PATRIC" id="fig|49547.3.peg.1505"/>
<dbReference type="EMBL" id="LWMV01000186">
    <property type="protein sequence ID" value="KZX11499.1"/>
    <property type="molecule type" value="Genomic_DNA"/>
</dbReference>
<dbReference type="AlphaFoldDB" id="A0A166A342"/>
<dbReference type="Pfam" id="PF04015">
    <property type="entry name" value="DUF362"/>
    <property type="match status" value="1"/>
</dbReference>
<feature type="domain" description="DUF362" evidence="1">
    <location>
        <begin position="41"/>
        <end position="233"/>
    </location>
</feature>
<dbReference type="InterPro" id="IPR007160">
    <property type="entry name" value="DUF362"/>
</dbReference>
<name>A0A166A342_9EURY</name>
<dbReference type="Proteomes" id="UP000077245">
    <property type="component" value="Unassembled WGS sequence"/>
</dbReference>
<evidence type="ECO:0000313" key="3">
    <source>
        <dbReference type="Proteomes" id="UP000077245"/>
    </source>
</evidence>
<evidence type="ECO:0000313" key="2">
    <source>
        <dbReference type="EMBL" id="KZX11499.1"/>
    </source>
</evidence>
<proteinExistence type="predicted"/>
<reference evidence="2 3" key="1">
    <citation type="submission" date="2016-04" db="EMBL/GenBank/DDBJ databases">
        <title>Genome sequence of Methanobrevibacter curvatus DSM 11111.</title>
        <authorList>
            <person name="Poehlein A."/>
            <person name="Seedorf H."/>
            <person name="Daniel R."/>
        </authorList>
    </citation>
    <scope>NUCLEOTIDE SEQUENCE [LARGE SCALE GENOMIC DNA]</scope>
    <source>
        <strain evidence="2 3">DSM 11111</strain>
    </source>
</reference>
<comment type="caution">
    <text evidence="2">The sequence shown here is derived from an EMBL/GenBank/DDBJ whole genome shotgun (WGS) entry which is preliminary data.</text>
</comment>
<evidence type="ECO:0000259" key="1">
    <source>
        <dbReference type="Pfam" id="PF04015"/>
    </source>
</evidence>
<sequence>MIEMKKRDKIYINNGSNLIKMTLELLEMANVKEELNPGIKIIIKPNLVVSEKAENGATTHVEIVEAIVIYLKENKIEDITIAEGSWVGDGTSTIPAFKIGGYLSLAEKYGLKILDTKKDNVETVKFDNLNLNVCKSFLDADFIINVPVLKGHCQTKITACLKNIKGCIPDDEKRRYHRIGLSKPIAGINTVIKPSLHIVDGICGDLNYECGGNPVEQNRIFLSKDPLLLDSYLSKLIGYNPEEIDYLNYGLKYELGKFHDKNSEIIELNSDNRIKTYENRNNTKKNNKHKPLAIEKLERFIDDNSSCSACYSSLIFALDKLEASKIENINEKIKIGQGFKKEAIVRTKVGGIGIGNCCIKFKKNITGCPPTGLDVLNFLKQILNNEKS</sequence>
<protein>
    <recommendedName>
        <fullName evidence="1">DUF362 domain-containing protein</fullName>
    </recommendedName>
</protein>